<comment type="caution">
    <text evidence="1">The sequence shown here is derived from an EMBL/GenBank/DDBJ whole genome shotgun (WGS) entry which is preliminary data.</text>
</comment>
<evidence type="ECO:0000313" key="1">
    <source>
        <dbReference type="EMBL" id="RNA07515.1"/>
    </source>
</evidence>
<evidence type="ECO:0000313" key="2">
    <source>
        <dbReference type="Proteomes" id="UP000276133"/>
    </source>
</evidence>
<organism evidence="1 2">
    <name type="scientific">Brachionus plicatilis</name>
    <name type="common">Marine rotifer</name>
    <name type="synonym">Brachionus muelleri</name>
    <dbReference type="NCBI Taxonomy" id="10195"/>
    <lineage>
        <taxon>Eukaryota</taxon>
        <taxon>Metazoa</taxon>
        <taxon>Spiralia</taxon>
        <taxon>Gnathifera</taxon>
        <taxon>Rotifera</taxon>
        <taxon>Eurotatoria</taxon>
        <taxon>Monogononta</taxon>
        <taxon>Pseudotrocha</taxon>
        <taxon>Ploima</taxon>
        <taxon>Brachionidae</taxon>
        <taxon>Brachionus</taxon>
    </lineage>
</organism>
<reference evidence="1 2" key="1">
    <citation type="journal article" date="2018" name="Sci. Rep.">
        <title>Genomic signatures of local adaptation to the degree of environmental predictability in rotifers.</title>
        <authorList>
            <person name="Franch-Gras L."/>
            <person name="Hahn C."/>
            <person name="Garcia-Roger E.M."/>
            <person name="Carmona M.J."/>
            <person name="Serra M."/>
            <person name="Gomez A."/>
        </authorList>
    </citation>
    <scope>NUCLEOTIDE SEQUENCE [LARGE SCALE GENOMIC DNA]</scope>
    <source>
        <strain evidence="1">HYR1</strain>
    </source>
</reference>
<accession>A0A3M7Q989</accession>
<keyword evidence="2" id="KW-1185">Reference proteome</keyword>
<dbReference type="AlphaFoldDB" id="A0A3M7Q989"/>
<name>A0A3M7Q989_BRAPC</name>
<dbReference type="Proteomes" id="UP000276133">
    <property type="component" value="Unassembled WGS sequence"/>
</dbReference>
<sequence length="148" mass="16800">MGAKYAIKKNRAPDEEFSVTDLKLIIIEWNFFRFFVDAGRMVVWVLVITKFRTVFEKRKCDKNYFAGFHNLRLASAKLTLVIQSLAWSLESAESLNILTSCSSSVNSSNEYFLAHTSLGSTQTLSFTHLVKLMTPSGPFLYSSSGYFQ</sequence>
<protein>
    <submittedName>
        <fullName evidence="1">Uncharacterized protein</fullName>
    </submittedName>
</protein>
<gene>
    <name evidence="1" type="ORF">BpHYR1_044711</name>
</gene>
<proteinExistence type="predicted"/>
<dbReference type="EMBL" id="REGN01007012">
    <property type="protein sequence ID" value="RNA07515.1"/>
    <property type="molecule type" value="Genomic_DNA"/>
</dbReference>